<feature type="coiled-coil region" evidence="1">
    <location>
        <begin position="147"/>
        <end position="202"/>
    </location>
</feature>
<evidence type="ECO:0000256" key="1">
    <source>
        <dbReference type="SAM" id="Coils"/>
    </source>
</evidence>
<evidence type="ECO:0000256" key="2">
    <source>
        <dbReference type="SAM" id="MobiDB-lite"/>
    </source>
</evidence>
<comment type="caution">
    <text evidence="3">The sequence shown here is derived from an EMBL/GenBank/DDBJ whole genome shotgun (WGS) entry which is preliminary data.</text>
</comment>
<keyword evidence="1" id="KW-0175">Coiled coil</keyword>
<feature type="region of interest" description="Disordered" evidence="2">
    <location>
        <begin position="1"/>
        <end position="61"/>
    </location>
</feature>
<protein>
    <submittedName>
        <fullName evidence="3">Uncharacterized protein</fullName>
    </submittedName>
</protein>
<dbReference type="AlphaFoldDB" id="A0AAN6P9L9"/>
<feature type="compositionally biased region" description="Basic and acidic residues" evidence="2">
    <location>
        <begin position="1"/>
        <end position="12"/>
    </location>
</feature>
<dbReference type="EMBL" id="MU854488">
    <property type="protein sequence ID" value="KAK4034240.1"/>
    <property type="molecule type" value="Genomic_DNA"/>
</dbReference>
<name>A0AAN6P9L9_9PEZI</name>
<gene>
    <name evidence="3" type="ORF">C8A01DRAFT_18927</name>
</gene>
<evidence type="ECO:0000313" key="4">
    <source>
        <dbReference type="Proteomes" id="UP001303115"/>
    </source>
</evidence>
<organism evidence="3 4">
    <name type="scientific">Parachaetomium inaequale</name>
    <dbReference type="NCBI Taxonomy" id="2588326"/>
    <lineage>
        <taxon>Eukaryota</taxon>
        <taxon>Fungi</taxon>
        <taxon>Dikarya</taxon>
        <taxon>Ascomycota</taxon>
        <taxon>Pezizomycotina</taxon>
        <taxon>Sordariomycetes</taxon>
        <taxon>Sordariomycetidae</taxon>
        <taxon>Sordariales</taxon>
        <taxon>Chaetomiaceae</taxon>
        <taxon>Parachaetomium</taxon>
    </lineage>
</organism>
<evidence type="ECO:0000313" key="3">
    <source>
        <dbReference type="EMBL" id="KAK4034240.1"/>
    </source>
</evidence>
<accession>A0AAN6P9L9</accession>
<keyword evidence="4" id="KW-1185">Reference proteome</keyword>
<reference evidence="4" key="1">
    <citation type="journal article" date="2023" name="Mol. Phylogenet. Evol.">
        <title>Genome-scale phylogeny and comparative genomics of the fungal order Sordariales.</title>
        <authorList>
            <person name="Hensen N."/>
            <person name="Bonometti L."/>
            <person name="Westerberg I."/>
            <person name="Brannstrom I.O."/>
            <person name="Guillou S."/>
            <person name="Cros-Aarteil S."/>
            <person name="Calhoun S."/>
            <person name="Haridas S."/>
            <person name="Kuo A."/>
            <person name="Mondo S."/>
            <person name="Pangilinan J."/>
            <person name="Riley R."/>
            <person name="LaButti K."/>
            <person name="Andreopoulos B."/>
            <person name="Lipzen A."/>
            <person name="Chen C."/>
            <person name="Yan M."/>
            <person name="Daum C."/>
            <person name="Ng V."/>
            <person name="Clum A."/>
            <person name="Steindorff A."/>
            <person name="Ohm R.A."/>
            <person name="Martin F."/>
            <person name="Silar P."/>
            <person name="Natvig D.O."/>
            <person name="Lalanne C."/>
            <person name="Gautier V."/>
            <person name="Ament-Velasquez S.L."/>
            <person name="Kruys A."/>
            <person name="Hutchinson M.I."/>
            <person name="Powell A.J."/>
            <person name="Barry K."/>
            <person name="Miller A.N."/>
            <person name="Grigoriev I.V."/>
            <person name="Debuchy R."/>
            <person name="Gladieux P."/>
            <person name="Hiltunen Thoren M."/>
            <person name="Johannesson H."/>
        </authorList>
    </citation>
    <scope>NUCLEOTIDE SEQUENCE [LARGE SCALE GENOMIC DNA]</scope>
    <source>
        <strain evidence="4">CBS 284.82</strain>
    </source>
</reference>
<sequence length="490" mass="54707">MSRDESRHRQLEGGRPPVPPRPSSLRNTTVRLRPRRYSNTMDGYDPTTGLPSQGAPPEAQISSNYQGQESLLTEFQVKVVQDMAGIQHGLNCLTQQVAAVPSQVLEGMARAGAPEESGWFSRISRLHQQLHHQHDQAPPPAASAARLAELQGESKVLSSRNKELQRELDGARRELETVRRKIGGMEGQLRESQEEVNKLRGKEAMLRSMILDQASVQEVSDDDIFQGFMNLRQNVQKISRSTAYAVDTNPLLSAAQEEAMPHLKDFYSPASWGVLALPDRWLRLRAKIYDELHHRILDYNHFGLFGIHAWDGVNNGLIEPGLRRFEYLLKERGVSDNLISDWRISTIKCVELSGIEDLNCTSASNSIYAILAPLLSKHTRPSDEDTLRAGILELCKDAFKLRMLMRKSKNRYLVKTIDPGMTVLLSACENTAYSVSVEGGNNSEKSDEIAYVVFGALVKQPQTADQPEKVLEKAHVVLKRKVTGAARGGL</sequence>
<dbReference type="Proteomes" id="UP001303115">
    <property type="component" value="Unassembled WGS sequence"/>
</dbReference>
<proteinExistence type="predicted"/>